<dbReference type="PANTHER" id="PTHR48111:SF40">
    <property type="entry name" value="PHOSPHATE REGULON TRANSCRIPTIONAL REGULATORY PROTEIN PHOB"/>
    <property type="match status" value="1"/>
</dbReference>
<keyword evidence="3 5" id="KW-0238">DNA-binding</keyword>
<dbReference type="InterPro" id="IPR011006">
    <property type="entry name" value="CheY-like_superfamily"/>
</dbReference>
<dbReference type="Gene3D" id="3.40.50.2300">
    <property type="match status" value="1"/>
</dbReference>
<comment type="caution">
    <text evidence="8">The sequence shown here is derived from an EMBL/GenBank/DDBJ whole genome shotgun (WGS) entry which is preliminary data.</text>
</comment>
<dbReference type="InterPro" id="IPR001789">
    <property type="entry name" value="Sig_transdc_resp-reg_receiver"/>
</dbReference>
<keyword evidence="1 4" id="KW-0597">Phosphoprotein</keyword>
<evidence type="ECO:0000256" key="5">
    <source>
        <dbReference type="PROSITE-ProRule" id="PRU01091"/>
    </source>
</evidence>
<evidence type="ECO:0000256" key="3">
    <source>
        <dbReference type="ARBA" id="ARBA00023125"/>
    </source>
</evidence>
<feature type="modified residue" description="4-aspartylphosphate" evidence="4">
    <location>
        <position position="55"/>
    </location>
</feature>
<evidence type="ECO:0000313" key="9">
    <source>
        <dbReference type="Proteomes" id="UP001500367"/>
    </source>
</evidence>
<sequence length="226" mass="26093">MKNHIKILLAEDEISLGTIIKDSLESRDFKVTFCENGENALEEFKKSDFDALVFDVMMPKKDGFTLAKEIRLLNKNIPILFLSAKTQTQDIVEGFKIGCNDYIKKPFSMEELIVRIIALIERKSNLTLEKKHHIGTYVFDTDSQVLSHEKVTYKLTHKEATLLEFLSQNKGEIIDRSTILNTLWKSDDFFSGRSLDVFITKLRKKLILDQSIEIINLRGRGYKLIC</sequence>
<dbReference type="InterPro" id="IPR001867">
    <property type="entry name" value="OmpR/PhoB-type_DNA-bd"/>
</dbReference>
<evidence type="ECO:0000259" key="6">
    <source>
        <dbReference type="PROSITE" id="PS50110"/>
    </source>
</evidence>
<name>A0ABP7VBZ3_9FLAO</name>
<feature type="domain" description="OmpR/PhoB-type" evidence="7">
    <location>
        <begin position="129"/>
        <end position="226"/>
    </location>
</feature>
<dbReference type="SMART" id="SM00862">
    <property type="entry name" value="Trans_reg_C"/>
    <property type="match status" value="1"/>
</dbReference>
<evidence type="ECO:0000256" key="4">
    <source>
        <dbReference type="PROSITE-ProRule" id="PRU00169"/>
    </source>
</evidence>
<dbReference type="RefSeq" id="WP_298303703.1">
    <property type="nucleotide sequence ID" value="NZ_BAABCT010000001.1"/>
</dbReference>
<dbReference type="CDD" id="cd17574">
    <property type="entry name" value="REC_OmpR"/>
    <property type="match status" value="1"/>
</dbReference>
<proteinExistence type="predicted"/>
<keyword evidence="2" id="KW-0902">Two-component regulatory system</keyword>
<dbReference type="CDD" id="cd00383">
    <property type="entry name" value="trans_reg_C"/>
    <property type="match status" value="1"/>
</dbReference>
<dbReference type="SMART" id="SM00448">
    <property type="entry name" value="REC"/>
    <property type="match status" value="1"/>
</dbReference>
<accession>A0ABP7VBZ3</accession>
<protein>
    <submittedName>
        <fullName evidence="8">Response regulator transcription factor</fullName>
    </submittedName>
</protein>
<dbReference type="PANTHER" id="PTHR48111">
    <property type="entry name" value="REGULATOR OF RPOS"/>
    <property type="match status" value="1"/>
</dbReference>
<gene>
    <name evidence="8" type="ORF">GCM10022389_05960</name>
</gene>
<dbReference type="Pfam" id="PF00486">
    <property type="entry name" value="Trans_reg_C"/>
    <property type="match status" value="1"/>
</dbReference>
<dbReference type="InterPro" id="IPR036388">
    <property type="entry name" value="WH-like_DNA-bd_sf"/>
</dbReference>
<dbReference type="Gene3D" id="1.10.10.10">
    <property type="entry name" value="Winged helix-like DNA-binding domain superfamily/Winged helix DNA-binding domain"/>
    <property type="match status" value="1"/>
</dbReference>
<evidence type="ECO:0000313" key="8">
    <source>
        <dbReference type="EMBL" id="GAA4063987.1"/>
    </source>
</evidence>
<feature type="domain" description="Response regulatory" evidence="6">
    <location>
        <begin position="6"/>
        <end position="120"/>
    </location>
</feature>
<dbReference type="SUPFAM" id="SSF52172">
    <property type="entry name" value="CheY-like"/>
    <property type="match status" value="1"/>
</dbReference>
<dbReference type="EMBL" id="BAABCT010000001">
    <property type="protein sequence ID" value="GAA4063987.1"/>
    <property type="molecule type" value="Genomic_DNA"/>
</dbReference>
<feature type="DNA-binding region" description="OmpR/PhoB-type" evidence="5">
    <location>
        <begin position="129"/>
        <end position="226"/>
    </location>
</feature>
<dbReference type="Pfam" id="PF00072">
    <property type="entry name" value="Response_reg"/>
    <property type="match status" value="1"/>
</dbReference>
<dbReference type="PROSITE" id="PS50110">
    <property type="entry name" value="RESPONSE_REGULATORY"/>
    <property type="match status" value="1"/>
</dbReference>
<keyword evidence="9" id="KW-1185">Reference proteome</keyword>
<dbReference type="PROSITE" id="PS51755">
    <property type="entry name" value="OMPR_PHOB"/>
    <property type="match status" value="1"/>
</dbReference>
<evidence type="ECO:0000256" key="1">
    <source>
        <dbReference type="ARBA" id="ARBA00022553"/>
    </source>
</evidence>
<dbReference type="InterPro" id="IPR039420">
    <property type="entry name" value="WalR-like"/>
</dbReference>
<evidence type="ECO:0000259" key="7">
    <source>
        <dbReference type="PROSITE" id="PS51755"/>
    </source>
</evidence>
<reference evidence="9" key="1">
    <citation type="journal article" date="2019" name="Int. J. Syst. Evol. Microbiol.">
        <title>The Global Catalogue of Microorganisms (GCM) 10K type strain sequencing project: providing services to taxonomists for standard genome sequencing and annotation.</title>
        <authorList>
            <consortium name="The Broad Institute Genomics Platform"/>
            <consortium name="The Broad Institute Genome Sequencing Center for Infectious Disease"/>
            <person name="Wu L."/>
            <person name="Ma J."/>
        </authorList>
    </citation>
    <scope>NUCLEOTIDE SEQUENCE [LARGE SCALE GENOMIC DNA]</scope>
    <source>
        <strain evidence="9">JCM 17069</strain>
    </source>
</reference>
<organism evidence="8 9">
    <name type="scientific">Flavobacterium cheonanense</name>
    <dbReference type="NCBI Taxonomy" id="706183"/>
    <lineage>
        <taxon>Bacteria</taxon>
        <taxon>Pseudomonadati</taxon>
        <taxon>Bacteroidota</taxon>
        <taxon>Flavobacteriia</taxon>
        <taxon>Flavobacteriales</taxon>
        <taxon>Flavobacteriaceae</taxon>
        <taxon>Flavobacterium</taxon>
    </lineage>
</organism>
<dbReference type="Proteomes" id="UP001500367">
    <property type="component" value="Unassembled WGS sequence"/>
</dbReference>
<evidence type="ECO:0000256" key="2">
    <source>
        <dbReference type="ARBA" id="ARBA00023012"/>
    </source>
</evidence>